<evidence type="ECO:0000256" key="1">
    <source>
        <dbReference type="ARBA" id="ARBA00007433"/>
    </source>
</evidence>
<dbReference type="HOGENOM" id="CLU_043216_2_0_2"/>
<dbReference type="InterPro" id="IPR037188">
    <property type="entry name" value="Sdo1/SBDS_central_sf"/>
</dbReference>
<dbReference type="PANTHER" id="PTHR10927:SF4">
    <property type="entry name" value="RIBOSOME MATURATION PROTEIN SDO1 HOMOLOG"/>
    <property type="match status" value="1"/>
</dbReference>
<dbReference type="InterPro" id="IPR018978">
    <property type="entry name" value="SDO1/SBDS_central"/>
</dbReference>
<protein>
    <recommendedName>
        <fullName evidence="6">Ribosome assembly factor SBDS</fullName>
    </recommendedName>
</protein>
<dbReference type="PaxDb" id="273075-Ta1291m"/>
<reference evidence="4 5" key="1">
    <citation type="journal article" date="2000" name="Nature">
        <title>The genome sequence of the thermoacidophilic scavenger Thermoplasma acidophilum.</title>
        <authorList>
            <person name="Ruepp A."/>
            <person name="Graml W."/>
            <person name="Santos-Martinez M.L."/>
            <person name="Koretke K.K."/>
            <person name="Volker C."/>
            <person name="Mewes H.W."/>
            <person name="Frishman D."/>
            <person name="Stocker S."/>
            <person name="Lupas A.N."/>
            <person name="Baumeister W."/>
        </authorList>
    </citation>
    <scope>NUCLEOTIDE SEQUENCE [LARGE SCALE GENOMIC DNA]</scope>
    <source>
        <strain evidence="5">ATCC 25905 / DSM 1728 / JCM 9062 / NBRC 15155 / AMRC-C165</strain>
    </source>
</reference>
<sequence>MVKVEDAIVARLESHGYHFEILVDPDAIERIRKGNIDIENDLAFPEVYKDVRKGEKASDDSLKEAFKTTVIAQVAIEIVKKGQIQLTTEQRREMYDERRKQIVNLIAREGINPQTNTPHTPYRISQAMDEAKVKIDPLKPAEDQVQNVLKAIMPIIPIRLEKAKIAVKLIGDAYGKLYGELAKSGYM</sequence>
<dbReference type="Pfam" id="PF01172">
    <property type="entry name" value="SBDS_N"/>
    <property type="match status" value="1"/>
</dbReference>
<dbReference type="SUPFAM" id="SSF109728">
    <property type="entry name" value="Hypothetical protein AF0491, middle domain"/>
    <property type="match status" value="1"/>
</dbReference>
<evidence type="ECO:0000259" key="2">
    <source>
        <dbReference type="Pfam" id="PF01172"/>
    </source>
</evidence>
<feature type="domain" description="Ribosome maturation protein SDO1/SBDS N-terminal" evidence="2">
    <location>
        <begin position="7"/>
        <end position="92"/>
    </location>
</feature>
<dbReference type="eggNOG" id="arCOG04187">
    <property type="taxonomic scope" value="Archaea"/>
</dbReference>
<comment type="similarity">
    <text evidence="1">Belongs to the SDO1/SBDS family.</text>
</comment>
<dbReference type="SUPFAM" id="SSF89895">
    <property type="entry name" value="FYSH domain"/>
    <property type="match status" value="1"/>
</dbReference>
<dbReference type="EnsemblBacteria" id="CAC12412">
    <property type="protein sequence ID" value="CAC12412"/>
    <property type="gene ID" value="CAC12412"/>
</dbReference>
<name>Q9HIP5_THEAC</name>
<feature type="domain" description="Ribosome maturation protein SDO1/SBDS central" evidence="3">
    <location>
        <begin position="100"/>
        <end position="160"/>
    </location>
</feature>
<dbReference type="InParanoid" id="Q9HIP5"/>
<dbReference type="RefSeq" id="WP_241761828.1">
    <property type="nucleotide sequence ID" value="NC_002578.1"/>
</dbReference>
<dbReference type="FunCoup" id="Q9HIP5">
    <property type="interactions" value="156"/>
</dbReference>
<evidence type="ECO:0000313" key="5">
    <source>
        <dbReference type="Proteomes" id="UP000001024"/>
    </source>
</evidence>
<dbReference type="InterPro" id="IPR002140">
    <property type="entry name" value="Sdo1/SBDS"/>
</dbReference>
<dbReference type="GO" id="GO:0042256">
    <property type="term" value="P:cytosolic ribosome assembly"/>
    <property type="evidence" value="ECO:0007669"/>
    <property type="project" value="InterPro"/>
</dbReference>
<dbReference type="Gene3D" id="1.10.10.900">
    <property type="entry name" value="SBDS protein C-terminal domain, subdomain 1"/>
    <property type="match status" value="1"/>
</dbReference>
<evidence type="ECO:0000259" key="3">
    <source>
        <dbReference type="Pfam" id="PF09377"/>
    </source>
</evidence>
<dbReference type="PANTHER" id="PTHR10927">
    <property type="entry name" value="RIBOSOME MATURATION PROTEIN SBDS"/>
    <property type="match status" value="1"/>
</dbReference>
<proteinExistence type="inferred from homology"/>
<dbReference type="EMBL" id="AL445067">
    <property type="protein sequence ID" value="CAC12412.1"/>
    <property type="molecule type" value="Genomic_DNA"/>
</dbReference>
<accession>Q9HIP5</accession>
<dbReference type="InterPro" id="IPR019783">
    <property type="entry name" value="SDO1/SBDS_N"/>
</dbReference>
<gene>
    <name evidence="4" type="ordered locus">Ta1291</name>
</gene>
<dbReference type="InterPro" id="IPR036786">
    <property type="entry name" value="Ribosome_mat_SBDS_N_sf"/>
</dbReference>
<evidence type="ECO:0000313" key="4">
    <source>
        <dbReference type="EMBL" id="CAC12412.1"/>
    </source>
</evidence>
<dbReference type="STRING" id="273075.gene:9572513"/>
<dbReference type="Pfam" id="PF09377">
    <property type="entry name" value="SBDS_domain_II"/>
    <property type="match status" value="1"/>
</dbReference>
<keyword evidence="5" id="KW-1185">Reference proteome</keyword>
<dbReference type="AlphaFoldDB" id="Q9HIP5"/>
<dbReference type="NCBIfam" id="TIGR00291">
    <property type="entry name" value="RNA_SBDS"/>
    <property type="match status" value="1"/>
</dbReference>
<dbReference type="InterPro" id="IPR039100">
    <property type="entry name" value="Sdo1/SBDS-like"/>
</dbReference>
<dbReference type="Gene3D" id="3.30.1250.10">
    <property type="entry name" value="Ribosome maturation protein SBDS, N-terminal domain"/>
    <property type="match status" value="1"/>
</dbReference>
<dbReference type="KEGG" id="tac:Ta1291"/>
<organism evidence="4 5">
    <name type="scientific">Thermoplasma acidophilum (strain ATCC 25905 / DSM 1728 / JCM 9062 / NBRC 15155 / AMRC-C165)</name>
    <dbReference type="NCBI Taxonomy" id="273075"/>
    <lineage>
        <taxon>Archaea</taxon>
        <taxon>Methanobacteriati</taxon>
        <taxon>Thermoplasmatota</taxon>
        <taxon>Thermoplasmata</taxon>
        <taxon>Thermoplasmatales</taxon>
        <taxon>Thermoplasmataceae</taxon>
        <taxon>Thermoplasma</taxon>
    </lineage>
</organism>
<dbReference type="Proteomes" id="UP000001024">
    <property type="component" value="Chromosome"/>
</dbReference>
<evidence type="ECO:0008006" key="6">
    <source>
        <dbReference type="Google" id="ProtNLM"/>
    </source>
</evidence>